<name>A0A9D4EMY7_DREPO</name>
<keyword evidence="1" id="KW-0472">Membrane</keyword>
<dbReference type="EMBL" id="JAIWYP010000008">
    <property type="protein sequence ID" value="KAH3782248.1"/>
    <property type="molecule type" value="Genomic_DNA"/>
</dbReference>
<evidence type="ECO:0000313" key="3">
    <source>
        <dbReference type="Proteomes" id="UP000828390"/>
    </source>
</evidence>
<gene>
    <name evidence="2" type="ORF">DPMN_160160</name>
</gene>
<accession>A0A9D4EMY7</accession>
<feature type="transmembrane region" description="Helical" evidence="1">
    <location>
        <begin position="6"/>
        <end position="34"/>
    </location>
</feature>
<reference evidence="2" key="1">
    <citation type="journal article" date="2019" name="bioRxiv">
        <title>The Genome of the Zebra Mussel, Dreissena polymorpha: A Resource for Invasive Species Research.</title>
        <authorList>
            <person name="McCartney M.A."/>
            <person name="Auch B."/>
            <person name="Kono T."/>
            <person name="Mallez S."/>
            <person name="Zhang Y."/>
            <person name="Obille A."/>
            <person name="Becker A."/>
            <person name="Abrahante J.E."/>
            <person name="Garbe J."/>
            <person name="Badalamenti J.P."/>
            <person name="Herman A."/>
            <person name="Mangelson H."/>
            <person name="Liachko I."/>
            <person name="Sullivan S."/>
            <person name="Sone E.D."/>
            <person name="Koren S."/>
            <person name="Silverstein K.A.T."/>
            <person name="Beckman K.B."/>
            <person name="Gohl D.M."/>
        </authorList>
    </citation>
    <scope>NUCLEOTIDE SEQUENCE</scope>
    <source>
        <strain evidence="2">Duluth1</strain>
        <tissue evidence="2">Whole animal</tissue>
    </source>
</reference>
<keyword evidence="1" id="KW-0812">Transmembrane</keyword>
<keyword evidence="1" id="KW-1133">Transmembrane helix</keyword>
<protein>
    <submittedName>
        <fullName evidence="2">Uncharacterized protein</fullName>
    </submittedName>
</protein>
<keyword evidence="3" id="KW-1185">Reference proteome</keyword>
<sequence>MGSQCVTVLAIIVLLIALASAVVSTIALVLIAILKKTHDAADQKKRAAIGRWNQVINSTLAWKRPKV</sequence>
<evidence type="ECO:0000313" key="2">
    <source>
        <dbReference type="EMBL" id="KAH3782248.1"/>
    </source>
</evidence>
<comment type="caution">
    <text evidence="2">The sequence shown here is derived from an EMBL/GenBank/DDBJ whole genome shotgun (WGS) entry which is preliminary data.</text>
</comment>
<evidence type="ECO:0000256" key="1">
    <source>
        <dbReference type="SAM" id="Phobius"/>
    </source>
</evidence>
<dbReference type="AlphaFoldDB" id="A0A9D4EMY7"/>
<proteinExistence type="predicted"/>
<organism evidence="2 3">
    <name type="scientific">Dreissena polymorpha</name>
    <name type="common">Zebra mussel</name>
    <name type="synonym">Mytilus polymorpha</name>
    <dbReference type="NCBI Taxonomy" id="45954"/>
    <lineage>
        <taxon>Eukaryota</taxon>
        <taxon>Metazoa</taxon>
        <taxon>Spiralia</taxon>
        <taxon>Lophotrochozoa</taxon>
        <taxon>Mollusca</taxon>
        <taxon>Bivalvia</taxon>
        <taxon>Autobranchia</taxon>
        <taxon>Heteroconchia</taxon>
        <taxon>Euheterodonta</taxon>
        <taxon>Imparidentia</taxon>
        <taxon>Neoheterodontei</taxon>
        <taxon>Myida</taxon>
        <taxon>Dreissenoidea</taxon>
        <taxon>Dreissenidae</taxon>
        <taxon>Dreissena</taxon>
    </lineage>
</organism>
<dbReference type="Proteomes" id="UP000828390">
    <property type="component" value="Unassembled WGS sequence"/>
</dbReference>
<reference evidence="2" key="2">
    <citation type="submission" date="2020-11" db="EMBL/GenBank/DDBJ databases">
        <authorList>
            <person name="McCartney M.A."/>
            <person name="Auch B."/>
            <person name="Kono T."/>
            <person name="Mallez S."/>
            <person name="Becker A."/>
            <person name="Gohl D.M."/>
            <person name="Silverstein K.A.T."/>
            <person name="Koren S."/>
            <person name="Bechman K.B."/>
            <person name="Herman A."/>
            <person name="Abrahante J.E."/>
            <person name="Garbe J."/>
        </authorList>
    </citation>
    <scope>NUCLEOTIDE SEQUENCE</scope>
    <source>
        <strain evidence="2">Duluth1</strain>
        <tissue evidence="2">Whole animal</tissue>
    </source>
</reference>